<dbReference type="EMBL" id="JACIDJ010000009">
    <property type="protein sequence ID" value="MBB3900251.1"/>
    <property type="molecule type" value="Genomic_DNA"/>
</dbReference>
<dbReference type="InterPro" id="IPR019253">
    <property type="entry name" value="DUF2244_TM"/>
</dbReference>
<dbReference type="AlphaFoldDB" id="A0A840AGQ1"/>
<sequence>MVKAHPLFEARSTPLNSLSARGFRIVAGILCGGFAFTGLLFTFMGAWPVLFFAGAEAVLVVAMLALYRRHAAHSAELVTLQAGSITVRRREGRRVEEARFDPFWAKLRWDGPRLLLGHRDASIEIGRYLAPEEREDLAQQLESALRTYREPRFDNPQLRA</sequence>
<evidence type="ECO:0000256" key="1">
    <source>
        <dbReference type="SAM" id="Phobius"/>
    </source>
</evidence>
<feature type="transmembrane region" description="Helical" evidence="1">
    <location>
        <begin position="49"/>
        <end position="67"/>
    </location>
</feature>
<name>A0A840AGQ1_9PROT</name>
<accession>A0A840AGQ1</accession>
<dbReference type="RefSeq" id="WP_184386482.1">
    <property type="nucleotide sequence ID" value="NZ_JACIDJ010000009.1"/>
</dbReference>
<keyword evidence="1" id="KW-0812">Transmembrane</keyword>
<organism evidence="2 3">
    <name type="scientific">Roseococcus suduntuyensis</name>
    <dbReference type="NCBI Taxonomy" id="455361"/>
    <lineage>
        <taxon>Bacteria</taxon>
        <taxon>Pseudomonadati</taxon>
        <taxon>Pseudomonadota</taxon>
        <taxon>Alphaproteobacteria</taxon>
        <taxon>Acetobacterales</taxon>
        <taxon>Roseomonadaceae</taxon>
        <taxon>Roseococcus</taxon>
    </lineage>
</organism>
<comment type="caution">
    <text evidence="2">The sequence shown here is derived from an EMBL/GenBank/DDBJ whole genome shotgun (WGS) entry which is preliminary data.</text>
</comment>
<feature type="transmembrane region" description="Helical" evidence="1">
    <location>
        <begin position="21"/>
        <end position="43"/>
    </location>
</feature>
<keyword evidence="3" id="KW-1185">Reference proteome</keyword>
<gene>
    <name evidence="2" type="ORF">GGQ83_003727</name>
</gene>
<keyword evidence="1" id="KW-0472">Membrane</keyword>
<keyword evidence="1" id="KW-1133">Transmembrane helix</keyword>
<dbReference type="Proteomes" id="UP000553193">
    <property type="component" value="Unassembled WGS sequence"/>
</dbReference>
<dbReference type="Pfam" id="PF10003">
    <property type="entry name" value="DUF2244"/>
    <property type="match status" value="1"/>
</dbReference>
<evidence type="ECO:0000313" key="3">
    <source>
        <dbReference type="Proteomes" id="UP000553193"/>
    </source>
</evidence>
<reference evidence="2 3" key="1">
    <citation type="submission" date="2020-08" db="EMBL/GenBank/DDBJ databases">
        <title>Genomic Encyclopedia of Type Strains, Phase IV (KMG-IV): sequencing the most valuable type-strain genomes for metagenomic binning, comparative biology and taxonomic classification.</title>
        <authorList>
            <person name="Goeker M."/>
        </authorList>
    </citation>
    <scope>NUCLEOTIDE SEQUENCE [LARGE SCALE GENOMIC DNA]</scope>
    <source>
        <strain evidence="2 3">DSM 19979</strain>
    </source>
</reference>
<evidence type="ECO:0000313" key="2">
    <source>
        <dbReference type="EMBL" id="MBB3900251.1"/>
    </source>
</evidence>
<protein>
    <submittedName>
        <fullName evidence="2">Putative membrane protein</fullName>
    </submittedName>
</protein>
<proteinExistence type="predicted"/>